<protein>
    <submittedName>
        <fullName evidence="3">Bifunctional WW domain/FF domain/Pre-mRNA-processing factor Prp40/Tetratricopeptide-like helical domain superfamily/FF domain superfamily/WW domain superfamily</fullName>
    </submittedName>
</protein>
<keyword evidence="1" id="KW-0812">Transmembrane</keyword>
<evidence type="ECO:0000259" key="2">
    <source>
        <dbReference type="PROSITE" id="PS50020"/>
    </source>
</evidence>
<feature type="domain" description="WW" evidence="2">
    <location>
        <begin position="391"/>
        <end position="424"/>
    </location>
</feature>
<dbReference type="GO" id="GO:0003723">
    <property type="term" value="F:RNA binding"/>
    <property type="evidence" value="ECO:0007669"/>
    <property type="project" value="TreeGrafter"/>
</dbReference>
<dbReference type="EMBL" id="JALLKP010000004">
    <property type="protein sequence ID" value="KAK2195617.1"/>
    <property type="molecule type" value="Genomic_DNA"/>
</dbReference>
<dbReference type="InterPro" id="IPR001202">
    <property type="entry name" value="WW_dom"/>
</dbReference>
<keyword evidence="4" id="KW-1185">Reference proteome</keyword>
<dbReference type="InterPro" id="IPR002713">
    <property type="entry name" value="FF_domain"/>
</dbReference>
<dbReference type="SUPFAM" id="SSF51045">
    <property type="entry name" value="WW domain"/>
    <property type="match status" value="2"/>
</dbReference>
<feature type="domain" description="WW" evidence="2">
    <location>
        <begin position="349"/>
        <end position="382"/>
    </location>
</feature>
<dbReference type="Gene3D" id="2.20.70.10">
    <property type="match status" value="2"/>
</dbReference>
<dbReference type="Gene3D" id="1.25.40.10">
    <property type="entry name" value="Tetratricopeptide repeat domain"/>
    <property type="match status" value="1"/>
</dbReference>
<dbReference type="SUPFAM" id="SSF48452">
    <property type="entry name" value="TPR-like"/>
    <property type="match status" value="1"/>
</dbReference>
<evidence type="ECO:0000313" key="4">
    <source>
        <dbReference type="Proteomes" id="UP001214638"/>
    </source>
</evidence>
<dbReference type="AlphaFoldDB" id="A0AAD9PJG8"/>
<dbReference type="KEGG" id="bdw:94337592"/>
<dbReference type="PANTHER" id="PTHR11864:SF0">
    <property type="entry name" value="PRP40 PRE-MRNA PROCESSING FACTOR 40 HOMOLOG A (YEAST)"/>
    <property type="match status" value="1"/>
</dbReference>
<feature type="transmembrane region" description="Helical" evidence="1">
    <location>
        <begin position="75"/>
        <end position="93"/>
    </location>
</feature>
<dbReference type="Proteomes" id="UP001214638">
    <property type="component" value="Unassembled WGS sequence"/>
</dbReference>
<dbReference type="InterPro" id="IPR039726">
    <property type="entry name" value="Prp40-like"/>
</dbReference>
<dbReference type="GeneID" id="94337592"/>
<comment type="caution">
    <text evidence="3">The sequence shown here is derived from an EMBL/GenBank/DDBJ whole genome shotgun (WGS) entry which is preliminary data.</text>
</comment>
<dbReference type="RefSeq" id="XP_067802460.1">
    <property type="nucleotide sequence ID" value="XM_067948309.1"/>
</dbReference>
<dbReference type="Gene3D" id="1.10.10.440">
    <property type="entry name" value="FF domain"/>
    <property type="match status" value="1"/>
</dbReference>
<dbReference type="GO" id="GO:0071004">
    <property type="term" value="C:U2-type prespliceosome"/>
    <property type="evidence" value="ECO:0007669"/>
    <property type="project" value="TreeGrafter"/>
</dbReference>
<keyword evidence="1" id="KW-1133">Transmembrane helix</keyword>
<dbReference type="SUPFAM" id="SSF81698">
    <property type="entry name" value="FF domain"/>
    <property type="match status" value="1"/>
</dbReference>
<dbReference type="CDD" id="cd00201">
    <property type="entry name" value="WW"/>
    <property type="match status" value="2"/>
</dbReference>
<dbReference type="GO" id="GO:0045292">
    <property type="term" value="P:mRNA cis splicing, via spliceosome"/>
    <property type="evidence" value="ECO:0007669"/>
    <property type="project" value="InterPro"/>
</dbReference>
<organism evidence="3 4">
    <name type="scientific">Babesia duncani</name>
    <dbReference type="NCBI Taxonomy" id="323732"/>
    <lineage>
        <taxon>Eukaryota</taxon>
        <taxon>Sar</taxon>
        <taxon>Alveolata</taxon>
        <taxon>Apicomplexa</taxon>
        <taxon>Aconoidasida</taxon>
        <taxon>Piroplasmida</taxon>
        <taxon>Babesiidae</taxon>
        <taxon>Babesia</taxon>
    </lineage>
</organism>
<evidence type="ECO:0000313" key="3">
    <source>
        <dbReference type="EMBL" id="KAK2195617.1"/>
    </source>
</evidence>
<proteinExistence type="predicted"/>
<keyword evidence="1" id="KW-0472">Membrane</keyword>
<dbReference type="InterPro" id="IPR036020">
    <property type="entry name" value="WW_dom_sf"/>
</dbReference>
<name>A0AAD9PJG8_9APIC</name>
<dbReference type="PROSITE" id="PS50020">
    <property type="entry name" value="WW_DOMAIN_2"/>
    <property type="match status" value="2"/>
</dbReference>
<accession>A0AAD9PJG8</accession>
<dbReference type="InterPro" id="IPR036517">
    <property type="entry name" value="FF_domain_sf"/>
</dbReference>
<dbReference type="SMART" id="SM00441">
    <property type="entry name" value="FF"/>
    <property type="match status" value="1"/>
</dbReference>
<dbReference type="Pfam" id="PF00397">
    <property type="entry name" value="WW"/>
    <property type="match status" value="2"/>
</dbReference>
<sequence length="784" mass="90123">MSTCYLILVIVRRYPDLVNWLFGVLAIDVAGHWVHNYAYVCAIIDIRRCALIEKENHKNVPDATFVLRIYYQKKIVMFLSIVGYETFLCSLYGRSFYKAYTPMYELGTTLMIVSSPLAFFKVLTNVLQGLYGLQKINKFERMRYEGSDAARCFIDAAKAEEANSEPLSAAAHLLEAASALQKADPHCMSIVIGRFAQGGRALKAAAEAYEQRGDLATASELFKKAAEQYDLDEFGRVAGSQCKLRFADLTVCFNDDIIAPLKIYEQEGFEHLKNNLLQYGAKELLLKAGLSRLVEDDITDADIAYSRYCSADTKFASSREGRLLKAIIDAKRSDDLDKFTLVVDGIMGTPVASIWTKHVTKEGRCYFFNQLTKKSQWDKPDELKTDEERLMEAQTSWKLYETAEGKSYYYNTKTKESVWEPPQQVKELLSKHGATSQIDKDTLRANFMQWLETFNFGQRTSWETAVKSLEANPRWAEFAAFTRGEKKQLFSEFSSQIYRRDLEELRRKKSMLGEMMTDALRNWEELNYYTSYVEFAKKFNGAKWFEWGTEKERDDIFQEYVENMEKELKQRHKDQRASSIARLEDHLTNMFKSSSDLLTWSQVKIQFSNFEGLHLIDVLDTHKAVFRNEYRRRLQEAERRSFRIQRKCRARFLAFLQESVEKGEIGPRTDYSTFIRAHATEAVYLDVVGHHGSTPYDLFREVQKPLRDLIRTGYLARNASYPEYERAASNYGIAVGNNLKHLHASLTSKSSGIASLDDVEEGEIPIDASRQSVESISSNSIIEG</sequence>
<feature type="transmembrane region" description="Helical" evidence="1">
    <location>
        <begin position="113"/>
        <end position="133"/>
    </location>
</feature>
<dbReference type="SMART" id="SM00456">
    <property type="entry name" value="WW"/>
    <property type="match status" value="2"/>
</dbReference>
<evidence type="ECO:0000256" key="1">
    <source>
        <dbReference type="SAM" id="Phobius"/>
    </source>
</evidence>
<dbReference type="InterPro" id="IPR011990">
    <property type="entry name" value="TPR-like_helical_dom_sf"/>
</dbReference>
<dbReference type="Pfam" id="PF14938">
    <property type="entry name" value="SNAP"/>
    <property type="match status" value="1"/>
</dbReference>
<dbReference type="GO" id="GO:0005685">
    <property type="term" value="C:U1 snRNP"/>
    <property type="evidence" value="ECO:0007669"/>
    <property type="project" value="TreeGrafter"/>
</dbReference>
<dbReference type="PROSITE" id="PS01159">
    <property type="entry name" value="WW_DOMAIN_1"/>
    <property type="match status" value="1"/>
</dbReference>
<gene>
    <name evidence="3" type="ORF">BdWA1_003295</name>
</gene>
<dbReference type="PANTHER" id="PTHR11864">
    <property type="entry name" value="PRE-MRNA-PROCESSING PROTEIN PRP40"/>
    <property type="match status" value="1"/>
</dbReference>
<reference evidence="3" key="1">
    <citation type="journal article" date="2023" name="Nat. Microbiol.">
        <title>Babesia duncani multi-omics identifies virulence factors and drug targets.</title>
        <authorList>
            <person name="Singh P."/>
            <person name="Lonardi S."/>
            <person name="Liang Q."/>
            <person name="Vydyam P."/>
            <person name="Khabirova E."/>
            <person name="Fang T."/>
            <person name="Gihaz S."/>
            <person name="Thekkiniath J."/>
            <person name="Munshi M."/>
            <person name="Abel S."/>
            <person name="Ciampossin L."/>
            <person name="Batugedara G."/>
            <person name="Gupta M."/>
            <person name="Lu X.M."/>
            <person name="Lenz T."/>
            <person name="Chakravarty S."/>
            <person name="Cornillot E."/>
            <person name="Hu Y."/>
            <person name="Ma W."/>
            <person name="Gonzalez L.M."/>
            <person name="Sanchez S."/>
            <person name="Estrada K."/>
            <person name="Sanchez-Flores A."/>
            <person name="Montero E."/>
            <person name="Harb O.S."/>
            <person name="Le Roch K.G."/>
            <person name="Mamoun C.B."/>
        </authorList>
    </citation>
    <scope>NUCLEOTIDE SEQUENCE</scope>
    <source>
        <strain evidence="3">WA1</strain>
    </source>
</reference>